<dbReference type="InterPro" id="IPR003538">
    <property type="entry name" value="TonB"/>
</dbReference>
<dbReference type="EMBL" id="DAATAH010000150">
    <property type="protein sequence ID" value="HAE7767947.1"/>
    <property type="molecule type" value="Genomic_DNA"/>
</dbReference>
<keyword evidence="5" id="KW-1003">Cell membrane</keyword>
<dbReference type="GO" id="GO:0015031">
    <property type="term" value="P:protein transport"/>
    <property type="evidence" value="ECO:0007669"/>
    <property type="project" value="UniProtKB-UniRule"/>
</dbReference>
<dbReference type="GO" id="GO:0015891">
    <property type="term" value="P:siderophore transport"/>
    <property type="evidence" value="ECO:0007669"/>
    <property type="project" value="InterPro"/>
</dbReference>
<comment type="similarity">
    <text evidence="5">Belongs to the TonB family.</text>
</comment>
<keyword evidence="4" id="KW-0472">Membrane</keyword>
<sequence length="118" mass="13304">MGMVMRLAHLLFSVVLLVFSLSSVAGVSPKAIERAFPPYPADAFAKRMRADVKIKFDIDEKGQVIHPEIISVTPDDAKGMFESSVFYTIKKWRYESGNPAKNIVTTIKFRMQPPTDIR</sequence>
<reference evidence="7" key="1">
    <citation type="journal article" date="2018" name="Genome Biol.">
        <title>SKESA: strategic k-mer extension for scrupulous assemblies.</title>
        <authorList>
            <person name="Souvorov A."/>
            <person name="Agarwala R."/>
            <person name="Lipman D.J."/>
        </authorList>
    </citation>
    <scope>NUCLEOTIDE SEQUENCE</scope>
    <source>
        <strain evidence="7">2584-68</strain>
    </source>
</reference>
<proteinExistence type="inferred from homology"/>
<evidence type="ECO:0000256" key="4">
    <source>
        <dbReference type="ARBA" id="ARBA00023136"/>
    </source>
</evidence>
<keyword evidence="3" id="KW-1133">Transmembrane helix</keyword>
<dbReference type="NCBIfam" id="TIGR01352">
    <property type="entry name" value="tonB_Cterm"/>
    <property type="match status" value="1"/>
</dbReference>
<feature type="domain" description="TonB C-terminal" evidence="6">
    <location>
        <begin position="24"/>
        <end position="118"/>
    </location>
</feature>
<dbReference type="AlphaFoldDB" id="A0A736VIC6"/>
<evidence type="ECO:0000259" key="6">
    <source>
        <dbReference type="PROSITE" id="PS52015"/>
    </source>
</evidence>
<evidence type="ECO:0000256" key="5">
    <source>
        <dbReference type="RuleBase" id="RU362123"/>
    </source>
</evidence>
<accession>A0A736VIC6</accession>
<keyword evidence="5" id="KW-0813">Transport</keyword>
<comment type="function">
    <text evidence="5">Interacts with outer membrane receptor proteins that carry out high-affinity binding and energy dependent uptake into the periplasmic space of specific substrates. It could act to transduce energy from the cytoplasmic membrane to specific energy-requiring processes in the outer membrane, resulting in the release into the periplasm of ligands bound by these outer membrane proteins.</text>
</comment>
<dbReference type="GO" id="GO:0030288">
    <property type="term" value="C:outer membrane-bounded periplasmic space"/>
    <property type="evidence" value="ECO:0007669"/>
    <property type="project" value="InterPro"/>
</dbReference>
<dbReference type="GO" id="GO:0055085">
    <property type="term" value="P:transmembrane transport"/>
    <property type="evidence" value="ECO:0007669"/>
    <property type="project" value="InterPro"/>
</dbReference>
<keyword evidence="2" id="KW-0812">Transmembrane</keyword>
<dbReference type="GO" id="GO:0031992">
    <property type="term" value="F:energy transducer activity"/>
    <property type="evidence" value="ECO:0007669"/>
    <property type="project" value="InterPro"/>
</dbReference>
<dbReference type="Pfam" id="PF03544">
    <property type="entry name" value="TonB_C"/>
    <property type="match status" value="1"/>
</dbReference>
<organism evidence="7">
    <name type="scientific">Salmonella enterica subsp. houtenae serovar 45:g,z51:-</name>
    <dbReference type="NCBI Taxonomy" id="1967611"/>
    <lineage>
        <taxon>Bacteria</taxon>
        <taxon>Pseudomonadati</taxon>
        <taxon>Pseudomonadota</taxon>
        <taxon>Gammaproteobacteria</taxon>
        <taxon>Enterobacterales</taxon>
        <taxon>Enterobacteriaceae</taxon>
        <taxon>Salmonella</taxon>
    </lineage>
</organism>
<protein>
    <recommendedName>
        <fullName evidence="5">Protein TonB</fullName>
    </recommendedName>
</protein>
<keyword evidence="5" id="KW-0735">Signal-anchor</keyword>
<name>A0A736VIC6_SALHO</name>
<gene>
    <name evidence="7" type="ORF">GNB58_005091</name>
</gene>
<dbReference type="Gene3D" id="3.30.2420.10">
    <property type="entry name" value="TonB"/>
    <property type="match status" value="1"/>
</dbReference>
<comment type="caution">
    <text evidence="7">The sequence shown here is derived from an EMBL/GenBank/DDBJ whole genome shotgun (WGS) entry which is preliminary data.</text>
</comment>
<dbReference type="PROSITE" id="PS52015">
    <property type="entry name" value="TONB_CTD"/>
    <property type="match status" value="1"/>
</dbReference>
<evidence type="ECO:0000313" key="7">
    <source>
        <dbReference type="EMBL" id="HAE7767947.1"/>
    </source>
</evidence>
<dbReference type="InterPro" id="IPR037682">
    <property type="entry name" value="TonB_C"/>
</dbReference>
<dbReference type="SUPFAM" id="SSF74653">
    <property type="entry name" value="TolA/TonB C-terminal domain"/>
    <property type="match status" value="1"/>
</dbReference>
<dbReference type="InterPro" id="IPR006260">
    <property type="entry name" value="TonB/TolA_C"/>
</dbReference>
<evidence type="ECO:0000256" key="1">
    <source>
        <dbReference type="ARBA" id="ARBA00004167"/>
    </source>
</evidence>
<evidence type="ECO:0000256" key="3">
    <source>
        <dbReference type="ARBA" id="ARBA00022989"/>
    </source>
</evidence>
<dbReference type="GO" id="GO:0005886">
    <property type="term" value="C:plasma membrane"/>
    <property type="evidence" value="ECO:0007669"/>
    <property type="project" value="UniProtKB-SubCell"/>
</dbReference>
<evidence type="ECO:0000256" key="2">
    <source>
        <dbReference type="ARBA" id="ARBA00022692"/>
    </source>
</evidence>
<comment type="subcellular location">
    <subcellularLocation>
        <location evidence="5">Cell inner membrane</location>
        <topology evidence="5">Single-pass membrane protein</topology>
        <orientation evidence="5">Periplasmic side</orientation>
    </subcellularLocation>
    <subcellularLocation>
        <location evidence="1">Membrane</location>
        <topology evidence="1">Single-pass membrane protein</topology>
    </subcellularLocation>
</comment>
<reference evidence="7" key="2">
    <citation type="submission" date="2018-07" db="EMBL/GenBank/DDBJ databases">
        <authorList>
            <consortium name="NCBI Pathogen Detection Project"/>
        </authorList>
    </citation>
    <scope>NUCLEOTIDE SEQUENCE</scope>
    <source>
        <strain evidence="7">2584-68</strain>
    </source>
</reference>
<keyword evidence="5" id="KW-0653">Protein transport</keyword>
<keyword evidence="5" id="KW-0997">Cell inner membrane</keyword>
<dbReference type="PRINTS" id="PR01374">
    <property type="entry name" value="TONBPROTEIN"/>
</dbReference>